<reference evidence="2 3" key="1">
    <citation type="journal article" date="2023" name="G3 (Bethesda)">
        <title>A chromosome-level genome assembly of Zasmidium syzygii isolated from banana leaves.</title>
        <authorList>
            <person name="van Westerhoven A.C."/>
            <person name="Mehrabi R."/>
            <person name="Talebi R."/>
            <person name="Steentjes M.B.F."/>
            <person name="Corcolon B."/>
            <person name="Chong P.A."/>
            <person name="Kema G.H.J."/>
            <person name="Seidl M.F."/>
        </authorList>
    </citation>
    <scope>NUCLEOTIDE SEQUENCE [LARGE SCALE GENOMIC DNA]</scope>
    <source>
        <strain evidence="2 3">P124</strain>
    </source>
</reference>
<feature type="compositionally biased region" description="Basic residues" evidence="1">
    <location>
        <begin position="18"/>
        <end position="35"/>
    </location>
</feature>
<evidence type="ECO:0000313" key="3">
    <source>
        <dbReference type="Proteomes" id="UP001305779"/>
    </source>
</evidence>
<dbReference type="InterPro" id="IPR053178">
    <property type="entry name" value="Osmoadaptation_assoc"/>
</dbReference>
<evidence type="ECO:0000313" key="2">
    <source>
        <dbReference type="EMBL" id="KAK4503971.1"/>
    </source>
</evidence>
<sequence length="467" mass="51614">MEKTRDTSNASDDCQKSPKNHKLRKSKLRRPTRKAVRPDEKAIAADRALFFQALAPQAPKQTSWISYLHSTAVARQQFQAKFIELFFSKDGSRFVGFDYILRSAPANPTLLNSLDAVCLVHVGNASKDARLREAARRTYGLAITSMRLELANPKRSPSILIASMHVLLICELFADLAAPDGMGARRHGRGMMQMLEYFNPSDLDPGVRTLLGTQLNGVATWDAVFERKGLQGFKNLQEALSGGATFSSATDMISVAVRVPEVLQRAGKITNMGSAAPLVSILDSMNDIVAVEGKLQDAMVAWYEKIESQPYRLTDVSHVPNIHPAFTEGENVFPNAYLFRDALSAPKQRSYWVLLLCLVQGRLKLCEANPGLLILQSHDDIQRLNDIAYEYADSICMSMAADLQPENGYVALASAIFPLQIAMHWYARKIDIPKMAWCQKILGVFEAAGIAPPRVASASEDCLKPSE</sequence>
<feature type="region of interest" description="Disordered" evidence="1">
    <location>
        <begin position="1"/>
        <end position="40"/>
    </location>
</feature>
<gene>
    <name evidence="2" type="ORF">PRZ48_004886</name>
</gene>
<evidence type="ECO:0000256" key="1">
    <source>
        <dbReference type="SAM" id="MobiDB-lite"/>
    </source>
</evidence>
<dbReference type="PANTHER" id="PTHR38111">
    <property type="entry name" value="ZN(2)-C6 FUNGAL-TYPE DOMAIN-CONTAINING PROTEIN-RELATED"/>
    <property type="match status" value="1"/>
</dbReference>
<keyword evidence="3" id="KW-1185">Reference proteome</keyword>
<comment type="caution">
    <text evidence="2">The sequence shown here is derived from an EMBL/GenBank/DDBJ whole genome shotgun (WGS) entry which is preliminary data.</text>
</comment>
<protein>
    <submittedName>
        <fullName evidence="2">Uncharacterized protein</fullName>
    </submittedName>
</protein>
<organism evidence="2 3">
    <name type="scientific">Zasmidium cellare</name>
    <name type="common">Wine cellar mold</name>
    <name type="synonym">Racodium cellare</name>
    <dbReference type="NCBI Taxonomy" id="395010"/>
    <lineage>
        <taxon>Eukaryota</taxon>
        <taxon>Fungi</taxon>
        <taxon>Dikarya</taxon>
        <taxon>Ascomycota</taxon>
        <taxon>Pezizomycotina</taxon>
        <taxon>Dothideomycetes</taxon>
        <taxon>Dothideomycetidae</taxon>
        <taxon>Mycosphaerellales</taxon>
        <taxon>Mycosphaerellaceae</taxon>
        <taxon>Zasmidium</taxon>
    </lineage>
</organism>
<accession>A0ABR0EQS8</accession>
<name>A0ABR0EQS8_ZASCE</name>
<proteinExistence type="predicted"/>
<dbReference type="Proteomes" id="UP001305779">
    <property type="component" value="Unassembled WGS sequence"/>
</dbReference>
<dbReference type="EMBL" id="JAXOVC010000003">
    <property type="protein sequence ID" value="KAK4503971.1"/>
    <property type="molecule type" value="Genomic_DNA"/>
</dbReference>